<keyword evidence="3" id="KW-1185">Reference proteome</keyword>
<reference evidence="2" key="1">
    <citation type="submission" date="2022-05" db="EMBL/GenBank/DDBJ databases">
        <title>The Musa troglodytarum L. genome provides insights into the mechanism of non-climacteric behaviour and enrichment of carotenoids.</title>
        <authorList>
            <person name="Wang J."/>
        </authorList>
    </citation>
    <scope>NUCLEOTIDE SEQUENCE</scope>
    <source>
        <tissue evidence="2">Leaf</tissue>
    </source>
</reference>
<protein>
    <submittedName>
        <fullName evidence="2">Uncharacterized protein</fullName>
    </submittedName>
</protein>
<dbReference type="Proteomes" id="UP001055439">
    <property type="component" value="Chromosome 10"/>
</dbReference>
<evidence type="ECO:0000256" key="1">
    <source>
        <dbReference type="SAM" id="MobiDB-lite"/>
    </source>
</evidence>
<name>A0A9E7EM27_9LILI</name>
<dbReference type="EMBL" id="CP097503">
    <property type="protein sequence ID" value="URD80059.1"/>
    <property type="molecule type" value="Genomic_DNA"/>
</dbReference>
<evidence type="ECO:0000313" key="2">
    <source>
        <dbReference type="EMBL" id="URD80059.1"/>
    </source>
</evidence>
<sequence>MQVGPAVSSSRKRGGKTGTRERMGKLLFSIESSSYGDGTAASHCFPTRLSVIGLTIDAKLVAVWCSGTTWVSRLPRAPCGSEIEAVGSAGPGLSRRPPANGAWLGGNGDPTDVEGRPKTLDGPD</sequence>
<evidence type="ECO:0000313" key="3">
    <source>
        <dbReference type="Proteomes" id="UP001055439"/>
    </source>
</evidence>
<feature type="region of interest" description="Disordered" evidence="1">
    <location>
        <begin position="86"/>
        <end position="124"/>
    </location>
</feature>
<feature type="region of interest" description="Disordered" evidence="1">
    <location>
        <begin position="1"/>
        <end position="23"/>
    </location>
</feature>
<accession>A0A9E7EM27</accession>
<feature type="compositionally biased region" description="Basic and acidic residues" evidence="1">
    <location>
        <begin position="113"/>
        <end position="124"/>
    </location>
</feature>
<gene>
    <name evidence="2" type="ORF">MUK42_01329</name>
</gene>
<organism evidence="2 3">
    <name type="scientific">Musa troglodytarum</name>
    <name type="common">fe'i banana</name>
    <dbReference type="NCBI Taxonomy" id="320322"/>
    <lineage>
        <taxon>Eukaryota</taxon>
        <taxon>Viridiplantae</taxon>
        <taxon>Streptophyta</taxon>
        <taxon>Embryophyta</taxon>
        <taxon>Tracheophyta</taxon>
        <taxon>Spermatophyta</taxon>
        <taxon>Magnoliopsida</taxon>
        <taxon>Liliopsida</taxon>
        <taxon>Zingiberales</taxon>
        <taxon>Musaceae</taxon>
        <taxon>Musa</taxon>
    </lineage>
</organism>
<proteinExistence type="predicted"/>
<dbReference type="AlphaFoldDB" id="A0A9E7EM27"/>